<evidence type="ECO:0000256" key="3">
    <source>
        <dbReference type="ARBA" id="ARBA00022490"/>
    </source>
</evidence>
<evidence type="ECO:0000256" key="8">
    <source>
        <dbReference type="ARBA" id="ARBA00049348"/>
    </source>
</evidence>
<dbReference type="InterPro" id="IPR008332">
    <property type="entry name" value="MethylG_MeTrfase_N"/>
</dbReference>
<comment type="subcellular location">
    <subcellularLocation>
        <location evidence="9">Cytoplasm</location>
    </subcellularLocation>
</comment>
<dbReference type="SUPFAM" id="SSF46767">
    <property type="entry name" value="Methylated DNA-protein cysteine methyltransferase, C-terminal domain"/>
    <property type="match status" value="1"/>
</dbReference>
<dbReference type="GO" id="GO:0003908">
    <property type="term" value="F:methylated-DNA-[protein]-cysteine S-methyltransferase activity"/>
    <property type="evidence" value="ECO:0007669"/>
    <property type="project" value="UniProtKB-UniRule"/>
</dbReference>
<name>A0AAE9SGE9_9FLAO</name>
<evidence type="ECO:0000313" key="13">
    <source>
        <dbReference type="Proteomes" id="UP001056837"/>
    </source>
</evidence>
<dbReference type="CDD" id="cd06445">
    <property type="entry name" value="ATase"/>
    <property type="match status" value="1"/>
</dbReference>
<evidence type="ECO:0000256" key="5">
    <source>
        <dbReference type="ARBA" id="ARBA00022679"/>
    </source>
</evidence>
<dbReference type="InterPro" id="IPR036217">
    <property type="entry name" value="MethylDNA_cys_MeTrfase_DNAb"/>
</dbReference>
<dbReference type="EMBL" id="CP050861">
    <property type="protein sequence ID" value="UTD15493.1"/>
    <property type="molecule type" value="Genomic_DNA"/>
</dbReference>
<feature type="active site" description="Nucleophile; methyl group acceptor" evidence="9">
    <location>
        <position position="143"/>
    </location>
</feature>
<dbReference type="SUPFAM" id="SSF53155">
    <property type="entry name" value="Methylated DNA-protein cysteine methyltransferase domain"/>
    <property type="match status" value="1"/>
</dbReference>
<accession>A0AAE9SGE9</accession>
<keyword evidence="4 9" id="KW-0489">Methyltransferase</keyword>
<dbReference type="InterPro" id="IPR036631">
    <property type="entry name" value="MGMT_N_sf"/>
</dbReference>
<evidence type="ECO:0000256" key="4">
    <source>
        <dbReference type="ARBA" id="ARBA00022603"/>
    </source>
</evidence>
<dbReference type="FunFam" id="1.10.10.10:FF:000214">
    <property type="entry name" value="Methylated-DNA--protein-cysteine methyltransferase"/>
    <property type="match status" value="1"/>
</dbReference>
<evidence type="ECO:0000256" key="2">
    <source>
        <dbReference type="ARBA" id="ARBA00008711"/>
    </source>
</evidence>
<keyword evidence="3 9" id="KW-0963">Cytoplasm</keyword>
<evidence type="ECO:0000256" key="6">
    <source>
        <dbReference type="ARBA" id="ARBA00022763"/>
    </source>
</evidence>
<dbReference type="Gene3D" id="1.10.10.10">
    <property type="entry name" value="Winged helix-like DNA-binding domain superfamily/Winged helix DNA-binding domain"/>
    <property type="match status" value="1"/>
</dbReference>
<feature type="domain" description="Methylated-DNA-[protein]-cysteine S-methyltransferase DNA binding" evidence="10">
    <location>
        <begin position="92"/>
        <end position="171"/>
    </location>
</feature>
<dbReference type="EC" id="2.1.1.63" evidence="9"/>
<dbReference type="InterPro" id="IPR014048">
    <property type="entry name" value="MethylDNA_cys_MeTrfase_DNA-bd"/>
</dbReference>
<dbReference type="InterPro" id="IPR023546">
    <property type="entry name" value="MGMT"/>
</dbReference>
<comment type="similarity">
    <text evidence="2 9">Belongs to the MGMT family.</text>
</comment>
<dbReference type="Proteomes" id="UP001056837">
    <property type="component" value="Chromosome"/>
</dbReference>
<dbReference type="AlphaFoldDB" id="A0AAE9SGE9"/>
<proteinExistence type="inferred from homology"/>
<evidence type="ECO:0000256" key="1">
    <source>
        <dbReference type="ARBA" id="ARBA00001286"/>
    </source>
</evidence>
<dbReference type="GO" id="GO:0005737">
    <property type="term" value="C:cytoplasm"/>
    <property type="evidence" value="ECO:0007669"/>
    <property type="project" value="UniProtKB-SubCell"/>
</dbReference>
<keyword evidence="6 9" id="KW-0227">DNA damage</keyword>
<comment type="miscellaneous">
    <text evidence="9">This enzyme catalyzes only one turnover and therefore is not strictly catalytic. According to one definition, an enzyme is a biocatalyst that acts repeatedly and over many reaction cycles.</text>
</comment>
<organism evidence="12 13">
    <name type="scientific">Tenacibaculum mesophilum</name>
    <dbReference type="NCBI Taxonomy" id="104268"/>
    <lineage>
        <taxon>Bacteria</taxon>
        <taxon>Pseudomonadati</taxon>
        <taxon>Bacteroidota</taxon>
        <taxon>Flavobacteriia</taxon>
        <taxon>Flavobacteriales</taxon>
        <taxon>Flavobacteriaceae</taxon>
        <taxon>Tenacibaculum</taxon>
    </lineage>
</organism>
<comment type="catalytic activity">
    <reaction evidence="8 9">
        <text>a 6-O-methyl-2'-deoxyguanosine in DNA + L-cysteinyl-[protein] = S-methyl-L-cysteinyl-[protein] + a 2'-deoxyguanosine in DNA</text>
        <dbReference type="Rhea" id="RHEA:24000"/>
        <dbReference type="Rhea" id="RHEA-COMP:10131"/>
        <dbReference type="Rhea" id="RHEA-COMP:10132"/>
        <dbReference type="Rhea" id="RHEA-COMP:11367"/>
        <dbReference type="Rhea" id="RHEA-COMP:11368"/>
        <dbReference type="ChEBI" id="CHEBI:29950"/>
        <dbReference type="ChEBI" id="CHEBI:82612"/>
        <dbReference type="ChEBI" id="CHEBI:85445"/>
        <dbReference type="ChEBI" id="CHEBI:85448"/>
        <dbReference type="EC" id="2.1.1.63"/>
    </reaction>
</comment>
<keyword evidence="5 9" id="KW-0808">Transferase</keyword>
<dbReference type="InterPro" id="IPR001497">
    <property type="entry name" value="MethylDNA_cys_MeTrfase_AS"/>
</dbReference>
<feature type="domain" description="Methylguanine DNA methyltransferase ribonuclease-like" evidence="11">
    <location>
        <begin position="22"/>
        <end position="87"/>
    </location>
</feature>
<sequence>MKFRKLPHRTLKAFLVSNLQTTYYKTPIGIAKIEGDENGIQSISVLDEDTSAAFNSSKEIPSCLQNCVTQLDEYFAGKRTGFDIQLNPQGTAFQQSVWNELLNIPFGRTRTYLEQTKQLGDVKAIRAVASANGKNPIWIVIPCHRVVGSDGSLTGYAGGVWRKKWLLEHESGAKQQTLF</sequence>
<dbReference type="InterPro" id="IPR036388">
    <property type="entry name" value="WH-like_DNA-bd_sf"/>
</dbReference>
<dbReference type="Pfam" id="PF01035">
    <property type="entry name" value="DNA_binding_1"/>
    <property type="match status" value="1"/>
</dbReference>
<comment type="catalytic activity">
    <reaction evidence="1 9">
        <text>a 4-O-methyl-thymidine in DNA + L-cysteinyl-[protein] = a thymidine in DNA + S-methyl-L-cysteinyl-[protein]</text>
        <dbReference type="Rhea" id="RHEA:53428"/>
        <dbReference type="Rhea" id="RHEA-COMP:10131"/>
        <dbReference type="Rhea" id="RHEA-COMP:10132"/>
        <dbReference type="Rhea" id="RHEA-COMP:13555"/>
        <dbReference type="Rhea" id="RHEA-COMP:13556"/>
        <dbReference type="ChEBI" id="CHEBI:29950"/>
        <dbReference type="ChEBI" id="CHEBI:82612"/>
        <dbReference type="ChEBI" id="CHEBI:137386"/>
        <dbReference type="ChEBI" id="CHEBI:137387"/>
        <dbReference type="EC" id="2.1.1.63"/>
    </reaction>
</comment>
<evidence type="ECO:0000313" key="12">
    <source>
        <dbReference type="EMBL" id="UTD15493.1"/>
    </source>
</evidence>
<evidence type="ECO:0000256" key="9">
    <source>
        <dbReference type="HAMAP-Rule" id="MF_00772"/>
    </source>
</evidence>
<dbReference type="NCBIfam" id="TIGR00589">
    <property type="entry name" value="ogt"/>
    <property type="match status" value="1"/>
</dbReference>
<dbReference type="PANTHER" id="PTHR10815">
    <property type="entry name" value="METHYLATED-DNA--PROTEIN-CYSTEINE METHYLTRANSFERASE"/>
    <property type="match status" value="1"/>
</dbReference>
<dbReference type="Pfam" id="PF02870">
    <property type="entry name" value="Methyltransf_1N"/>
    <property type="match status" value="1"/>
</dbReference>
<evidence type="ECO:0000256" key="7">
    <source>
        <dbReference type="ARBA" id="ARBA00023204"/>
    </source>
</evidence>
<dbReference type="Gene3D" id="3.30.160.70">
    <property type="entry name" value="Methylated DNA-protein cysteine methyltransferase domain"/>
    <property type="match status" value="1"/>
</dbReference>
<comment type="function">
    <text evidence="9">Involved in the cellular defense against the biological effects of O6-methylguanine (O6-MeG) and O4-methylthymine (O4-MeT) in DNA. Repairs the methylated nucleobase in DNA by stoichiometrically transferring the methyl group to a cysteine residue in the enzyme. This is a suicide reaction: the enzyme is irreversibly inactivated.</text>
</comment>
<dbReference type="GO" id="GO:0032259">
    <property type="term" value="P:methylation"/>
    <property type="evidence" value="ECO:0007669"/>
    <property type="project" value="UniProtKB-KW"/>
</dbReference>
<gene>
    <name evidence="12" type="ORF">HER15_08445</name>
</gene>
<evidence type="ECO:0000259" key="11">
    <source>
        <dbReference type="Pfam" id="PF02870"/>
    </source>
</evidence>
<reference evidence="12" key="1">
    <citation type="submission" date="2020-04" db="EMBL/GenBank/DDBJ databases">
        <title>Tenacibaculum mesophilum bac2.</title>
        <authorList>
            <person name="Li M."/>
        </authorList>
    </citation>
    <scope>NUCLEOTIDE SEQUENCE</scope>
    <source>
        <strain evidence="12">Bac2</strain>
    </source>
</reference>
<dbReference type="HAMAP" id="MF_00772">
    <property type="entry name" value="OGT"/>
    <property type="match status" value="1"/>
</dbReference>
<keyword evidence="7 9" id="KW-0234">DNA repair</keyword>
<dbReference type="PANTHER" id="PTHR10815:SF13">
    <property type="entry name" value="METHYLATED-DNA--PROTEIN-CYSTEINE METHYLTRANSFERASE"/>
    <property type="match status" value="1"/>
</dbReference>
<dbReference type="PROSITE" id="PS00374">
    <property type="entry name" value="MGMT"/>
    <property type="match status" value="1"/>
</dbReference>
<dbReference type="GO" id="GO:0006307">
    <property type="term" value="P:DNA alkylation repair"/>
    <property type="evidence" value="ECO:0007669"/>
    <property type="project" value="UniProtKB-UniRule"/>
</dbReference>
<protein>
    <recommendedName>
        <fullName evidence="9">Methylated-DNA--protein-cysteine methyltransferase</fullName>
        <ecNumber evidence="9">2.1.1.63</ecNumber>
    </recommendedName>
    <alternativeName>
        <fullName evidence="9">6-O-methylguanine-DNA methyltransferase</fullName>
        <shortName evidence="9">MGMT</shortName>
    </alternativeName>
    <alternativeName>
        <fullName evidence="9">O-6-methylguanine-DNA-alkyltransferase</fullName>
    </alternativeName>
</protein>
<evidence type="ECO:0000259" key="10">
    <source>
        <dbReference type="Pfam" id="PF01035"/>
    </source>
</evidence>